<dbReference type="RefSeq" id="XP_020665135.2">
    <property type="nucleotide sequence ID" value="XM_020809476.2"/>
</dbReference>
<accession>A0A6J0V0P1</accession>
<dbReference type="PANTHER" id="PTHR22803">
    <property type="entry name" value="MANNOSE, PHOSPHOLIPASE, LECTIN RECEPTOR RELATED"/>
    <property type="match status" value="1"/>
</dbReference>
<evidence type="ECO:0000256" key="4">
    <source>
        <dbReference type="SAM" id="SignalP"/>
    </source>
</evidence>
<dbReference type="OrthoDB" id="9025198at2759"/>
<gene>
    <name evidence="7" type="primary">LOC110087628</name>
</gene>
<organism evidence="6 7">
    <name type="scientific">Pogona vitticeps</name>
    <name type="common">central bearded dragon</name>
    <dbReference type="NCBI Taxonomy" id="103695"/>
    <lineage>
        <taxon>Eukaryota</taxon>
        <taxon>Metazoa</taxon>
        <taxon>Chordata</taxon>
        <taxon>Craniata</taxon>
        <taxon>Vertebrata</taxon>
        <taxon>Euteleostomi</taxon>
        <taxon>Lepidosauria</taxon>
        <taxon>Squamata</taxon>
        <taxon>Bifurcata</taxon>
        <taxon>Unidentata</taxon>
        <taxon>Episquamata</taxon>
        <taxon>Toxicofera</taxon>
        <taxon>Iguania</taxon>
        <taxon>Acrodonta</taxon>
        <taxon>Agamidae</taxon>
        <taxon>Amphibolurinae</taxon>
        <taxon>Pogona</taxon>
    </lineage>
</organism>
<dbReference type="GeneID" id="110087628"/>
<evidence type="ECO:0000313" key="7">
    <source>
        <dbReference type="RefSeq" id="XP_020665135.2"/>
    </source>
</evidence>
<keyword evidence="4" id="KW-0732">Signal</keyword>
<feature type="chain" id="PRO_5046528619" evidence="4">
    <location>
        <begin position="20"/>
        <end position="182"/>
    </location>
</feature>
<dbReference type="Gene3D" id="3.10.100.10">
    <property type="entry name" value="Mannose-Binding Protein A, subunit A"/>
    <property type="match status" value="1"/>
</dbReference>
<dbReference type="InterPro" id="IPR050111">
    <property type="entry name" value="C-type_lectin/snaclec_domain"/>
</dbReference>
<evidence type="ECO:0000259" key="5">
    <source>
        <dbReference type="PROSITE" id="PS50041"/>
    </source>
</evidence>
<dbReference type="CDD" id="cd00037">
    <property type="entry name" value="CLECT"/>
    <property type="match status" value="1"/>
</dbReference>
<dbReference type="PROSITE" id="PS50041">
    <property type="entry name" value="C_TYPE_LECTIN_2"/>
    <property type="match status" value="1"/>
</dbReference>
<dbReference type="GO" id="GO:0005576">
    <property type="term" value="C:extracellular region"/>
    <property type="evidence" value="ECO:0007669"/>
    <property type="project" value="UniProtKB-SubCell"/>
</dbReference>
<evidence type="ECO:0000256" key="2">
    <source>
        <dbReference type="ARBA" id="ARBA00022525"/>
    </source>
</evidence>
<evidence type="ECO:0000313" key="6">
    <source>
        <dbReference type="Proteomes" id="UP001652642"/>
    </source>
</evidence>
<dbReference type="InterPro" id="IPR016187">
    <property type="entry name" value="CTDL_fold"/>
</dbReference>
<reference evidence="7" key="1">
    <citation type="submission" date="2025-08" db="UniProtKB">
        <authorList>
            <consortium name="RefSeq"/>
        </authorList>
    </citation>
    <scope>IDENTIFICATION</scope>
</reference>
<dbReference type="SUPFAM" id="SSF56436">
    <property type="entry name" value="C-type lectin-like"/>
    <property type="match status" value="1"/>
</dbReference>
<keyword evidence="2" id="KW-0964">Secreted</keyword>
<dbReference type="KEGG" id="pvt:110087628"/>
<feature type="domain" description="C-type lectin" evidence="5">
    <location>
        <begin position="62"/>
        <end position="178"/>
    </location>
</feature>
<evidence type="ECO:0000256" key="3">
    <source>
        <dbReference type="ARBA" id="ARBA00023157"/>
    </source>
</evidence>
<evidence type="ECO:0000256" key="1">
    <source>
        <dbReference type="ARBA" id="ARBA00004613"/>
    </source>
</evidence>
<protein>
    <submittedName>
        <fullName evidence="7">Snaclec agkisacutacin subunit B-like</fullName>
    </submittedName>
</protein>
<comment type="subcellular location">
    <subcellularLocation>
        <location evidence="1">Secreted</location>
    </subcellularLocation>
</comment>
<feature type="signal peptide" evidence="4">
    <location>
        <begin position="1"/>
        <end position="19"/>
    </location>
</feature>
<dbReference type="AlphaFoldDB" id="A0A6J0V0P1"/>
<sequence>MAAWIRLITAVVIMGSITAGFEDSPQRMRRDDSDEVGHRPAGQLTYLCPCTQGCCDTDWFHYKDACYQPMRDQATWDQAKRRCNALDGHLASVHSEEENNFIFHLMNKSRNYWLGAERTHGVTANPWMWLDDTPWDFSNFTNQREQLSSNSLAVQSTDRGNIYWKSLSRDASLRFVCKYLLS</sequence>
<dbReference type="InterPro" id="IPR016186">
    <property type="entry name" value="C-type_lectin-like/link_sf"/>
</dbReference>
<dbReference type="SMART" id="SM00034">
    <property type="entry name" value="CLECT"/>
    <property type="match status" value="1"/>
</dbReference>
<keyword evidence="6" id="KW-1185">Reference proteome</keyword>
<dbReference type="InParanoid" id="A0A6J0V0P1"/>
<dbReference type="Pfam" id="PF00059">
    <property type="entry name" value="Lectin_C"/>
    <property type="match status" value="1"/>
</dbReference>
<dbReference type="Proteomes" id="UP001652642">
    <property type="component" value="Chromosome 6"/>
</dbReference>
<keyword evidence="3" id="KW-1015">Disulfide bond</keyword>
<name>A0A6J0V0P1_9SAUR</name>
<dbReference type="InterPro" id="IPR001304">
    <property type="entry name" value="C-type_lectin-like"/>
</dbReference>
<proteinExistence type="predicted"/>